<proteinExistence type="predicted"/>
<dbReference type="GeneID" id="111433372"/>
<accession>A0A6J1EK98</accession>
<dbReference type="Proteomes" id="UP000504609">
    <property type="component" value="Unplaced"/>
</dbReference>
<dbReference type="InterPro" id="IPR024060">
    <property type="entry name" value="Ureidoglycolate_lyase_dom_sf"/>
</dbReference>
<protein>
    <submittedName>
        <fullName evidence="2">Uncharacterized protein LOC111433372</fullName>
    </submittedName>
</protein>
<dbReference type="PANTHER" id="PTHR35721:SF1">
    <property type="entry name" value="UREIDOGLYCOLATE HYDROLASE"/>
    <property type="match status" value="1"/>
</dbReference>
<dbReference type="RefSeq" id="XP_022926175.1">
    <property type="nucleotide sequence ID" value="XM_023070407.1"/>
</dbReference>
<dbReference type="GO" id="GO:0006144">
    <property type="term" value="P:purine nucleobase metabolic process"/>
    <property type="evidence" value="ECO:0007669"/>
    <property type="project" value="UniProtKB-KW"/>
</dbReference>
<dbReference type="KEGG" id="cmos:111433372"/>
<dbReference type="GO" id="GO:0004848">
    <property type="term" value="F:ureidoglycolate hydrolase activity"/>
    <property type="evidence" value="ECO:0007669"/>
    <property type="project" value="InterPro"/>
</dbReference>
<name>A0A6J1EK98_CUCMO</name>
<dbReference type="SUPFAM" id="SSF51182">
    <property type="entry name" value="RmlC-like cupins"/>
    <property type="match status" value="1"/>
</dbReference>
<evidence type="ECO:0000313" key="2">
    <source>
        <dbReference type="RefSeq" id="XP_022926175.1"/>
    </source>
</evidence>
<dbReference type="AlphaFoldDB" id="A0A6J1EK98"/>
<dbReference type="GO" id="GO:0000256">
    <property type="term" value="P:allantoin catabolic process"/>
    <property type="evidence" value="ECO:0007669"/>
    <property type="project" value="InterPro"/>
</dbReference>
<dbReference type="Gene3D" id="2.60.120.480">
    <property type="entry name" value="Ureidoglycolate hydrolase"/>
    <property type="match status" value="1"/>
</dbReference>
<dbReference type="PANTHER" id="PTHR35721">
    <property type="entry name" value="UREIDOGLYCOLATE HYDROLASE"/>
    <property type="match status" value="1"/>
</dbReference>
<keyword evidence="1" id="KW-1185">Reference proteome</keyword>
<evidence type="ECO:0000313" key="1">
    <source>
        <dbReference type="Proteomes" id="UP000504609"/>
    </source>
</evidence>
<gene>
    <name evidence="2" type="primary">LOC111433372</name>
</gene>
<dbReference type="InterPro" id="IPR011051">
    <property type="entry name" value="RmlC_Cupin_sf"/>
</dbReference>
<reference evidence="2" key="1">
    <citation type="submission" date="2025-08" db="UniProtKB">
        <authorList>
            <consortium name="RefSeq"/>
        </authorList>
    </citation>
    <scope>IDENTIFICATION</scope>
    <source>
        <tissue evidence="2">Young leaves</tissue>
    </source>
</reference>
<dbReference type="GO" id="GO:0050385">
    <property type="term" value="F:ureidoglycolate lyase activity"/>
    <property type="evidence" value="ECO:0007669"/>
    <property type="project" value="UniProtKB-EC"/>
</dbReference>
<sequence length="180" mass="20196">MKLKAIEATPESFAEYGQVIEPTDDGLGFGPDDAQLDLTNGTPRFYILHIENRPFNFSMITHHARVTQCLGSVDRQPWYLAVAKPSIVDDEHKTGIDKSESVLRSKSGHLFVPPCVDDIKVFKISGAKFVKLNKGTWHAGPLFRESARDFYNLELTNTNVVDHTTYDLGKENGVPFEIED</sequence>
<organism evidence="1 2">
    <name type="scientific">Cucurbita moschata</name>
    <name type="common">Winter crookneck squash</name>
    <name type="synonym">Cucurbita pepo var. moschata</name>
    <dbReference type="NCBI Taxonomy" id="3662"/>
    <lineage>
        <taxon>Eukaryota</taxon>
        <taxon>Viridiplantae</taxon>
        <taxon>Streptophyta</taxon>
        <taxon>Embryophyta</taxon>
        <taxon>Tracheophyta</taxon>
        <taxon>Spermatophyta</taxon>
        <taxon>Magnoliopsida</taxon>
        <taxon>eudicotyledons</taxon>
        <taxon>Gunneridae</taxon>
        <taxon>Pentapetalae</taxon>
        <taxon>rosids</taxon>
        <taxon>fabids</taxon>
        <taxon>Cucurbitales</taxon>
        <taxon>Cucurbitaceae</taxon>
        <taxon>Cucurbiteae</taxon>
        <taxon>Cucurbita</taxon>
    </lineage>
</organism>